<protein>
    <recommendedName>
        <fullName evidence="5">Glycerol operon regulatory protein</fullName>
    </recommendedName>
</protein>
<organism evidence="8 9">
    <name type="scientific">Clostridium acidisoli DSM 12555</name>
    <dbReference type="NCBI Taxonomy" id="1121291"/>
    <lineage>
        <taxon>Bacteria</taxon>
        <taxon>Bacillati</taxon>
        <taxon>Bacillota</taxon>
        <taxon>Clostridia</taxon>
        <taxon>Eubacteriales</taxon>
        <taxon>Clostridiaceae</taxon>
        <taxon>Clostridium</taxon>
    </lineage>
</organism>
<dbReference type="InterPro" id="IPR029016">
    <property type="entry name" value="GAF-like_dom_sf"/>
</dbReference>
<dbReference type="STRING" id="1121291.SAMN02745134_03148"/>
<evidence type="ECO:0000256" key="5">
    <source>
        <dbReference type="ARBA" id="ARBA00070406"/>
    </source>
</evidence>
<dbReference type="Gene3D" id="3.30.450.40">
    <property type="match status" value="1"/>
</dbReference>
<dbReference type="InterPro" id="IPR036388">
    <property type="entry name" value="WH-like_DNA-bd_sf"/>
</dbReference>
<dbReference type="Proteomes" id="UP000192468">
    <property type="component" value="Unassembled WGS sequence"/>
</dbReference>
<feature type="domain" description="IclR-ED" evidence="7">
    <location>
        <begin position="68"/>
        <end position="251"/>
    </location>
</feature>
<keyword evidence="2" id="KW-0238">DNA-binding</keyword>
<keyword evidence="3" id="KW-0804">Transcription</keyword>
<evidence type="ECO:0000313" key="8">
    <source>
        <dbReference type="EMBL" id="SMC27373.1"/>
    </source>
</evidence>
<evidence type="ECO:0000259" key="7">
    <source>
        <dbReference type="PROSITE" id="PS51078"/>
    </source>
</evidence>
<dbReference type="InterPro" id="IPR014757">
    <property type="entry name" value="Tscrpt_reg_IclR_C"/>
</dbReference>
<comment type="function">
    <text evidence="4">May be an activator protein for the gylABX operon.</text>
</comment>
<evidence type="ECO:0000256" key="4">
    <source>
        <dbReference type="ARBA" id="ARBA00058938"/>
    </source>
</evidence>
<dbReference type="Pfam" id="PF09339">
    <property type="entry name" value="HTH_IclR"/>
    <property type="match status" value="1"/>
</dbReference>
<evidence type="ECO:0000256" key="3">
    <source>
        <dbReference type="ARBA" id="ARBA00023163"/>
    </source>
</evidence>
<gene>
    <name evidence="8" type="ORF">SAMN02745134_03148</name>
</gene>
<proteinExistence type="predicted"/>
<dbReference type="Pfam" id="PF01614">
    <property type="entry name" value="IclR_C"/>
    <property type="match status" value="1"/>
</dbReference>
<dbReference type="Gene3D" id="1.10.10.10">
    <property type="entry name" value="Winged helix-like DNA-binding domain superfamily/Winged helix DNA-binding domain"/>
    <property type="match status" value="1"/>
</dbReference>
<dbReference type="SUPFAM" id="SSF46785">
    <property type="entry name" value="Winged helix' DNA-binding domain"/>
    <property type="match status" value="1"/>
</dbReference>
<dbReference type="RefSeq" id="WP_084117092.1">
    <property type="nucleotide sequence ID" value="NZ_FWXH01000017.1"/>
</dbReference>
<dbReference type="FunFam" id="1.10.10.10:FF:000056">
    <property type="entry name" value="IclR family transcriptional regulator"/>
    <property type="match status" value="1"/>
</dbReference>
<dbReference type="GO" id="GO:0003700">
    <property type="term" value="F:DNA-binding transcription factor activity"/>
    <property type="evidence" value="ECO:0007669"/>
    <property type="project" value="TreeGrafter"/>
</dbReference>
<dbReference type="GO" id="GO:0045892">
    <property type="term" value="P:negative regulation of DNA-templated transcription"/>
    <property type="evidence" value="ECO:0007669"/>
    <property type="project" value="TreeGrafter"/>
</dbReference>
<dbReference type="EMBL" id="FWXH01000017">
    <property type="protein sequence ID" value="SMC27373.1"/>
    <property type="molecule type" value="Genomic_DNA"/>
</dbReference>
<evidence type="ECO:0000256" key="1">
    <source>
        <dbReference type="ARBA" id="ARBA00023015"/>
    </source>
</evidence>
<evidence type="ECO:0000256" key="2">
    <source>
        <dbReference type="ARBA" id="ARBA00023125"/>
    </source>
</evidence>
<dbReference type="InterPro" id="IPR036390">
    <property type="entry name" value="WH_DNA-bd_sf"/>
</dbReference>
<accession>A0A1W1XTT1</accession>
<dbReference type="SUPFAM" id="SSF55781">
    <property type="entry name" value="GAF domain-like"/>
    <property type="match status" value="1"/>
</dbReference>
<dbReference type="PROSITE" id="PS51078">
    <property type="entry name" value="ICLR_ED"/>
    <property type="match status" value="1"/>
</dbReference>
<reference evidence="8 9" key="1">
    <citation type="submission" date="2017-04" db="EMBL/GenBank/DDBJ databases">
        <authorList>
            <person name="Afonso C.L."/>
            <person name="Miller P.J."/>
            <person name="Scott M.A."/>
            <person name="Spackman E."/>
            <person name="Goraichik I."/>
            <person name="Dimitrov K.M."/>
            <person name="Suarez D.L."/>
            <person name="Swayne D.E."/>
        </authorList>
    </citation>
    <scope>NUCLEOTIDE SEQUENCE [LARGE SCALE GENOMIC DNA]</scope>
    <source>
        <strain evidence="8 9">DSM 12555</strain>
    </source>
</reference>
<dbReference type="PANTHER" id="PTHR30136">
    <property type="entry name" value="HELIX-TURN-HELIX TRANSCRIPTIONAL REGULATOR, ICLR FAMILY"/>
    <property type="match status" value="1"/>
</dbReference>
<sequence>MQEVVQSVERSLSIVEVLSEYDEGLGLTEISEKVDLHKSTVHRLLYTLMVKGYVQQNEDTNKYKLTLKLFELGSKKVEKMNVVTAARPLLQELMEKTNEVIHLVVREGTEIIYIAKVESQNPIRMYSKIGKRSQVYCTAVGKSMLAHMTDKEVLNIWNSSKIEKLTEYTITDFNKFKEVIKDVKEKGYAIDEQENEIGIRCTATSILDYKGDVCGAISISGSIISFKEEKIEEFSKLIIEYAGKISRELGYRG</sequence>
<dbReference type="AlphaFoldDB" id="A0A1W1XTT1"/>
<evidence type="ECO:0000313" key="9">
    <source>
        <dbReference type="Proteomes" id="UP000192468"/>
    </source>
</evidence>
<dbReference type="SMART" id="SM00346">
    <property type="entry name" value="HTH_ICLR"/>
    <property type="match status" value="1"/>
</dbReference>
<dbReference type="OrthoDB" id="9791752at2"/>
<dbReference type="InterPro" id="IPR005471">
    <property type="entry name" value="Tscrpt_reg_IclR_N"/>
</dbReference>
<name>A0A1W1XTT1_9CLOT</name>
<feature type="domain" description="HTH iclR-type" evidence="6">
    <location>
        <begin position="5"/>
        <end position="67"/>
    </location>
</feature>
<keyword evidence="1" id="KW-0805">Transcription regulation</keyword>
<dbReference type="GO" id="GO:0003677">
    <property type="term" value="F:DNA binding"/>
    <property type="evidence" value="ECO:0007669"/>
    <property type="project" value="UniProtKB-KW"/>
</dbReference>
<dbReference type="PANTHER" id="PTHR30136:SF35">
    <property type="entry name" value="HTH-TYPE TRANSCRIPTIONAL REGULATOR RV1719"/>
    <property type="match status" value="1"/>
</dbReference>
<keyword evidence="9" id="KW-1185">Reference proteome</keyword>
<dbReference type="InterPro" id="IPR050707">
    <property type="entry name" value="HTH_MetabolicPath_Reg"/>
</dbReference>
<dbReference type="PROSITE" id="PS51077">
    <property type="entry name" value="HTH_ICLR"/>
    <property type="match status" value="1"/>
</dbReference>
<evidence type="ECO:0000259" key="6">
    <source>
        <dbReference type="PROSITE" id="PS51077"/>
    </source>
</evidence>